<evidence type="ECO:0000313" key="1">
    <source>
        <dbReference type="EMBL" id="ACG47957.1"/>
    </source>
</evidence>
<sequence length="39" mass="4080">MAGYKAQGGALVVVLAVAALFAAAAMAMAVDDEHMYHWK</sequence>
<protein>
    <submittedName>
        <fullName evidence="1">Uncharacterized protein</fullName>
    </submittedName>
</protein>
<reference evidence="1" key="1">
    <citation type="journal article" date="2009" name="Plant Mol. Biol.">
        <title>Insights into corn genes derived from large-scale cDNA sequencing.</title>
        <authorList>
            <person name="Alexandrov N.N."/>
            <person name="Brover V.V."/>
            <person name="Freidin S."/>
            <person name="Troukhan M.E."/>
            <person name="Tatarinova T.V."/>
            <person name="Zhang H."/>
            <person name="Swaller T.J."/>
            <person name="Lu Y.P."/>
            <person name="Bouck J."/>
            <person name="Flavell R.B."/>
            <person name="Feldmann K.A."/>
        </authorList>
    </citation>
    <scope>NUCLEOTIDE SEQUENCE</scope>
</reference>
<proteinExistence type="evidence at transcript level"/>
<name>B6UF24_MAIZE</name>
<dbReference type="EMBL" id="EU975839">
    <property type="protein sequence ID" value="ACG47957.1"/>
    <property type="molecule type" value="mRNA"/>
</dbReference>
<dbReference type="AlphaFoldDB" id="B6UF24"/>
<organism evidence="1">
    <name type="scientific">Zea mays</name>
    <name type="common">Maize</name>
    <dbReference type="NCBI Taxonomy" id="4577"/>
    <lineage>
        <taxon>Eukaryota</taxon>
        <taxon>Viridiplantae</taxon>
        <taxon>Streptophyta</taxon>
        <taxon>Embryophyta</taxon>
        <taxon>Tracheophyta</taxon>
        <taxon>Spermatophyta</taxon>
        <taxon>Magnoliopsida</taxon>
        <taxon>Liliopsida</taxon>
        <taxon>Poales</taxon>
        <taxon>Poaceae</taxon>
        <taxon>PACMAD clade</taxon>
        <taxon>Panicoideae</taxon>
        <taxon>Andropogonodae</taxon>
        <taxon>Andropogoneae</taxon>
        <taxon>Tripsacinae</taxon>
        <taxon>Zea</taxon>
    </lineage>
</organism>
<accession>B6UF24</accession>